<comment type="caution">
    <text evidence="12">Was originally thought to be a dihydrodipicolinate synthase (DHDPS), catalyzing the condensation of (S)-aspartate-beta-semialdehyde [(S)-ASA] and pyruvate to dihydrodipicolinate (DHDP). However, it was shown in E.coli that the product of the enzymatic reaction is not dihydrodipicolinate but in fact (4S)-4-hydroxy-2,3,4,5-tetrahydro-(2S)-dipicolinic acid (HTPA), and that the consecutive dehydration reaction leading to DHDP is not spontaneous but catalyzed by DapB.</text>
</comment>
<dbReference type="STRING" id="178339.BH719_02185"/>
<dbReference type="GO" id="GO:0019877">
    <property type="term" value="P:diaminopimelate biosynthetic process"/>
    <property type="evidence" value="ECO:0007669"/>
    <property type="project" value="UniProtKB-UniRule"/>
</dbReference>
<comment type="similarity">
    <text evidence="3 12 13">Belongs to the DapA family.</text>
</comment>
<dbReference type="PANTHER" id="PTHR12128">
    <property type="entry name" value="DIHYDRODIPICOLINATE SYNTHASE"/>
    <property type="match status" value="1"/>
</dbReference>
<keyword evidence="6 12" id="KW-0028">Amino-acid biosynthesis</keyword>
<evidence type="ECO:0000256" key="9">
    <source>
        <dbReference type="ARBA" id="ARBA00023239"/>
    </source>
</evidence>
<dbReference type="GO" id="GO:0008840">
    <property type="term" value="F:4-hydroxy-tetrahydrodipicolinate synthase activity"/>
    <property type="evidence" value="ECO:0007669"/>
    <property type="project" value="UniProtKB-UniRule"/>
</dbReference>
<keyword evidence="5 12" id="KW-0963">Cytoplasm</keyword>
<dbReference type="Gene3D" id="3.20.20.70">
    <property type="entry name" value="Aldolase class I"/>
    <property type="match status" value="1"/>
</dbReference>
<evidence type="ECO:0000256" key="6">
    <source>
        <dbReference type="ARBA" id="ARBA00022605"/>
    </source>
</evidence>
<keyword evidence="7 12" id="KW-0220">Diaminopimelate biosynthesis</keyword>
<sequence>MTMIPPRLFGSLATAMVTPMKADGSLDCESAARLARALVDDGCDTILLSGTTGESPTTHQPEKNDLTDAVREAVGDRAFILCGACSNDTAHAVRIAEGAQEHGADGLLVVSPYYNRPSQEGLRAHVLEVANATDLPVMLYDIPGRTGIAFSDGTLDALASHPRIKGVKDATGDVETGVDRMHRTGLEYYSGDDALNFAWMTGGASGFVSVVSHVAAAQYRRMIELLDSDQVWEARELSYRLRPLVRAIMGSGQGAVMAKYALWLQGVIDAPAVRLPLVGVSDSEVEALRAALVAQGAL</sequence>
<dbReference type="AlphaFoldDB" id="A0A1D8B4C3"/>
<accession>A0A1D8B4C3</accession>
<dbReference type="Proteomes" id="UP000095214">
    <property type="component" value="Chromosome"/>
</dbReference>
<evidence type="ECO:0000256" key="1">
    <source>
        <dbReference type="ARBA" id="ARBA00003294"/>
    </source>
</evidence>
<feature type="binding site" evidence="12 15">
    <location>
        <position position="52"/>
    </location>
    <ligand>
        <name>pyruvate</name>
        <dbReference type="ChEBI" id="CHEBI:15361"/>
    </ligand>
</feature>
<dbReference type="OrthoDB" id="9782828at2"/>
<evidence type="ECO:0000256" key="10">
    <source>
        <dbReference type="ARBA" id="ARBA00023270"/>
    </source>
</evidence>
<evidence type="ECO:0000256" key="11">
    <source>
        <dbReference type="ARBA" id="ARBA00047836"/>
    </source>
</evidence>
<comment type="subunit">
    <text evidence="12">Homotetramer; dimer of dimers.</text>
</comment>
<organism evidence="16 17">
    <name type="scientific">Pauljensenia hongkongensis</name>
    <dbReference type="NCBI Taxonomy" id="178339"/>
    <lineage>
        <taxon>Bacteria</taxon>
        <taxon>Bacillati</taxon>
        <taxon>Actinomycetota</taxon>
        <taxon>Actinomycetes</taxon>
        <taxon>Actinomycetales</taxon>
        <taxon>Actinomycetaceae</taxon>
        <taxon>Pauljensenia</taxon>
    </lineage>
</organism>
<feature type="binding site" evidence="12 15">
    <location>
        <position position="208"/>
    </location>
    <ligand>
        <name>pyruvate</name>
        <dbReference type="ChEBI" id="CHEBI:15361"/>
    </ligand>
</feature>
<evidence type="ECO:0000256" key="14">
    <source>
        <dbReference type="PIRSR" id="PIRSR001365-1"/>
    </source>
</evidence>
<dbReference type="InterPro" id="IPR020625">
    <property type="entry name" value="Schiff_base-form_aldolases_AS"/>
</dbReference>
<comment type="subcellular location">
    <subcellularLocation>
        <location evidence="12">Cytoplasm</location>
    </subcellularLocation>
</comment>
<evidence type="ECO:0000256" key="7">
    <source>
        <dbReference type="ARBA" id="ARBA00022915"/>
    </source>
</evidence>
<keyword evidence="8 12" id="KW-0457">Lysine biosynthesis</keyword>
<dbReference type="PIRSF" id="PIRSF001365">
    <property type="entry name" value="DHDPS"/>
    <property type="match status" value="1"/>
</dbReference>
<dbReference type="EMBL" id="CP017298">
    <property type="protein sequence ID" value="AOS47983.1"/>
    <property type="molecule type" value="Genomic_DNA"/>
</dbReference>
<protein>
    <recommendedName>
        <fullName evidence="4 12">4-hydroxy-tetrahydrodipicolinate synthase</fullName>
        <shortName evidence="12">HTPA synthase</shortName>
        <ecNumber evidence="4 12">4.3.3.7</ecNumber>
    </recommendedName>
</protein>
<dbReference type="KEGG" id="phon:BH719_02185"/>
<dbReference type="GO" id="GO:0005829">
    <property type="term" value="C:cytosol"/>
    <property type="evidence" value="ECO:0007669"/>
    <property type="project" value="TreeGrafter"/>
</dbReference>
<keyword evidence="10 12" id="KW-0704">Schiff base</keyword>
<evidence type="ECO:0000256" key="8">
    <source>
        <dbReference type="ARBA" id="ARBA00023154"/>
    </source>
</evidence>
<evidence type="ECO:0000256" key="2">
    <source>
        <dbReference type="ARBA" id="ARBA00005120"/>
    </source>
</evidence>
<dbReference type="CDD" id="cd00950">
    <property type="entry name" value="DHDPS"/>
    <property type="match status" value="1"/>
</dbReference>
<comment type="function">
    <text evidence="1 12">Catalyzes the condensation of (S)-aspartate-beta-semialdehyde [(S)-ASA] and pyruvate to 4-hydroxy-tetrahydrodipicolinate (HTPA).</text>
</comment>
<evidence type="ECO:0000313" key="16">
    <source>
        <dbReference type="EMBL" id="AOS47983.1"/>
    </source>
</evidence>
<evidence type="ECO:0000256" key="13">
    <source>
        <dbReference type="PIRNR" id="PIRNR001365"/>
    </source>
</evidence>
<reference evidence="16 17" key="1">
    <citation type="submission" date="2016-09" db="EMBL/GenBank/DDBJ databases">
        <title>Complete genome sequence of Actinomyces hongkongensis HKU8.</title>
        <authorList>
            <person name="Gao Y.-X."/>
            <person name="Zhou Y.-Y."/>
            <person name="Xie Y."/>
            <person name="Wang M."/>
            <person name="Wang S.-J."/>
            <person name="Shen S.-G."/>
        </authorList>
    </citation>
    <scope>NUCLEOTIDE SEQUENCE [LARGE SCALE GENOMIC DNA]</scope>
    <source>
        <strain evidence="16 17">HKU8</strain>
    </source>
</reference>
<evidence type="ECO:0000256" key="5">
    <source>
        <dbReference type="ARBA" id="ARBA00022490"/>
    </source>
</evidence>
<proteinExistence type="inferred from homology"/>
<dbReference type="HAMAP" id="MF_00418">
    <property type="entry name" value="DapA"/>
    <property type="match status" value="1"/>
</dbReference>
<evidence type="ECO:0000313" key="17">
    <source>
        <dbReference type="Proteomes" id="UP000095214"/>
    </source>
</evidence>
<dbReference type="NCBIfam" id="TIGR00674">
    <property type="entry name" value="dapA"/>
    <property type="match status" value="1"/>
</dbReference>
<dbReference type="PANTHER" id="PTHR12128:SF66">
    <property type="entry name" value="4-HYDROXY-2-OXOGLUTARATE ALDOLASE, MITOCHONDRIAL"/>
    <property type="match status" value="1"/>
</dbReference>
<comment type="catalytic activity">
    <reaction evidence="11 12">
        <text>L-aspartate 4-semialdehyde + pyruvate = (2S,4S)-4-hydroxy-2,3,4,5-tetrahydrodipicolinate + H2O + H(+)</text>
        <dbReference type="Rhea" id="RHEA:34171"/>
        <dbReference type="ChEBI" id="CHEBI:15361"/>
        <dbReference type="ChEBI" id="CHEBI:15377"/>
        <dbReference type="ChEBI" id="CHEBI:15378"/>
        <dbReference type="ChEBI" id="CHEBI:67139"/>
        <dbReference type="ChEBI" id="CHEBI:537519"/>
        <dbReference type="EC" id="4.3.3.7"/>
    </reaction>
</comment>
<dbReference type="Pfam" id="PF00701">
    <property type="entry name" value="DHDPS"/>
    <property type="match status" value="1"/>
</dbReference>
<dbReference type="InterPro" id="IPR005263">
    <property type="entry name" value="DapA"/>
</dbReference>
<keyword evidence="17" id="KW-1185">Reference proteome</keyword>
<dbReference type="UniPathway" id="UPA00034">
    <property type="reaction ID" value="UER00017"/>
</dbReference>
<dbReference type="SUPFAM" id="SSF51569">
    <property type="entry name" value="Aldolase"/>
    <property type="match status" value="1"/>
</dbReference>
<evidence type="ECO:0000256" key="15">
    <source>
        <dbReference type="PIRSR" id="PIRSR001365-2"/>
    </source>
</evidence>
<dbReference type="PRINTS" id="PR00146">
    <property type="entry name" value="DHPICSNTHASE"/>
</dbReference>
<gene>
    <name evidence="12" type="primary">dapA</name>
    <name evidence="16" type="ORF">BH719_02185</name>
</gene>
<dbReference type="InterPro" id="IPR002220">
    <property type="entry name" value="DapA-like"/>
</dbReference>
<feature type="active site" description="Proton donor/acceptor" evidence="12 14">
    <location>
        <position position="140"/>
    </location>
</feature>
<dbReference type="InterPro" id="IPR013785">
    <property type="entry name" value="Aldolase_TIM"/>
</dbReference>
<name>A0A1D8B4C3_9ACTO</name>
<comment type="pathway">
    <text evidence="2 12">Amino-acid biosynthesis; L-lysine biosynthesis via DAP pathway; (S)-tetrahydrodipicolinate from L-aspartate: step 3/4.</text>
</comment>
<feature type="active site" description="Schiff-base intermediate with substrate" evidence="12 14">
    <location>
        <position position="168"/>
    </location>
</feature>
<dbReference type="EC" id="4.3.3.7" evidence="4 12"/>
<evidence type="ECO:0000256" key="3">
    <source>
        <dbReference type="ARBA" id="ARBA00007592"/>
    </source>
</evidence>
<evidence type="ECO:0000256" key="4">
    <source>
        <dbReference type="ARBA" id="ARBA00012086"/>
    </source>
</evidence>
<dbReference type="SMART" id="SM01130">
    <property type="entry name" value="DHDPS"/>
    <property type="match status" value="1"/>
</dbReference>
<feature type="site" description="Part of a proton relay during catalysis" evidence="12">
    <location>
        <position position="51"/>
    </location>
</feature>
<dbReference type="GO" id="GO:0009089">
    <property type="term" value="P:lysine biosynthetic process via diaminopimelate"/>
    <property type="evidence" value="ECO:0007669"/>
    <property type="project" value="UniProtKB-UniRule"/>
</dbReference>
<dbReference type="PROSITE" id="PS00666">
    <property type="entry name" value="DHDPS_2"/>
    <property type="match status" value="1"/>
</dbReference>
<keyword evidence="9 12" id="KW-0456">Lyase</keyword>
<evidence type="ECO:0000256" key="12">
    <source>
        <dbReference type="HAMAP-Rule" id="MF_00418"/>
    </source>
</evidence>
<feature type="site" description="Part of a proton relay during catalysis" evidence="12">
    <location>
        <position position="114"/>
    </location>
</feature>
<dbReference type="RefSeq" id="WP_034219602.1">
    <property type="nucleotide sequence ID" value="NZ_CP017298.1"/>
</dbReference>